<dbReference type="GO" id="GO:0000139">
    <property type="term" value="C:Golgi membrane"/>
    <property type="evidence" value="ECO:0007669"/>
    <property type="project" value="UniProtKB-SubCell"/>
</dbReference>
<evidence type="ECO:0000256" key="5">
    <source>
        <dbReference type="ARBA" id="ARBA00022989"/>
    </source>
</evidence>
<evidence type="ECO:0000256" key="3">
    <source>
        <dbReference type="ARBA" id="ARBA00022449"/>
    </source>
</evidence>
<evidence type="ECO:0000256" key="12">
    <source>
        <dbReference type="SAM" id="MobiDB-lite"/>
    </source>
</evidence>
<keyword evidence="8 11" id="KW-0406">Ion transport</keyword>
<accession>A0A9W7DLT2</accession>
<protein>
    <recommendedName>
        <fullName evidence="11">Sodium/hydrogen exchanger</fullName>
    </recommendedName>
</protein>
<dbReference type="Pfam" id="PF00999">
    <property type="entry name" value="Na_H_Exchanger"/>
    <property type="match status" value="1"/>
</dbReference>
<evidence type="ECO:0000259" key="14">
    <source>
        <dbReference type="Pfam" id="PF00999"/>
    </source>
</evidence>
<comment type="similarity">
    <text evidence="11">Belongs to the monovalent cation:proton antiporter 1 (CPA1) transporter (TC 2.A.36) family.</text>
</comment>
<comment type="caution">
    <text evidence="15">The sequence shown here is derived from an EMBL/GenBank/DDBJ whole genome shotgun (WGS) entry which is preliminary data.</text>
</comment>
<organism evidence="15 16">
    <name type="scientific">Triparma retinervis</name>
    <dbReference type="NCBI Taxonomy" id="2557542"/>
    <lineage>
        <taxon>Eukaryota</taxon>
        <taxon>Sar</taxon>
        <taxon>Stramenopiles</taxon>
        <taxon>Ochrophyta</taxon>
        <taxon>Bolidophyceae</taxon>
        <taxon>Parmales</taxon>
        <taxon>Triparmaceae</taxon>
        <taxon>Triparma</taxon>
    </lineage>
</organism>
<dbReference type="PANTHER" id="PTHR10110:SF191">
    <property type="entry name" value="SODIUM_HYDROGEN EXCHANGER 8"/>
    <property type="match status" value="1"/>
</dbReference>
<feature type="domain" description="Cation/H+ exchanger transmembrane" evidence="14">
    <location>
        <begin position="34"/>
        <end position="455"/>
    </location>
</feature>
<dbReference type="GO" id="GO:0015385">
    <property type="term" value="F:sodium:proton antiporter activity"/>
    <property type="evidence" value="ECO:0007669"/>
    <property type="project" value="InterPro"/>
</dbReference>
<dbReference type="AlphaFoldDB" id="A0A9W7DLT2"/>
<evidence type="ECO:0000256" key="9">
    <source>
        <dbReference type="ARBA" id="ARBA00023136"/>
    </source>
</evidence>
<feature type="transmembrane region" description="Helical" evidence="13">
    <location>
        <begin position="290"/>
        <end position="308"/>
    </location>
</feature>
<keyword evidence="3 11" id="KW-0050">Antiport</keyword>
<feature type="transmembrane region" description="Helical" evidence="13">
    <location>
        <begin position="328"/>
        <end position="348"/>
    </location>
</feature>
<keyword evidence="16" id="KW-1185">Reference proteome</keyword>
<evidence type="ECO:0000313" key="15">
    <source>
        <dbReference type="EMBL" id="GMH46910.1"/>
    </source>
</evidence>
<evidence type="ECO:0000256" key="13">
    <source>
        <dbReference type="SAM" id="Phobius"/>
    </source>
</evidence>
<dbReference type="GO" id="GO:0098719">
    <property type="term" value="P:sodium ion import across plasma membrane"/>
    <property type="evidence" value="ECO:0007669"/>
    <property type="project" value="TreeGrafter"/>
</dbReference>
<dbReference type="PRINTS" id="PR01084">
    <property type="entry name" value="NAHEXCHNGR"/>
</dbReference>
<evidence type="ECO:0000256" key="11">
    <source>
        <dbReference type="RuleBase" id="RU003722"/>
    </source>
</evidence>
<comment type="subcellular location">
    <subcellularLocation>
        <location evidence="1">Golgi apparatus membrane</location>
        <topology evidence="1">Multi-pass membrane protein</topology>
    </subcellularLocation>
</comment>
<dbReference type="EMBL" id="BRXZ01001818">
    <property type="protein sequence ID" value="GMH46910.1"/>
    <property type="molecule type" value="Genomic_DNA"/>
</dbReference>
<keyword evidence="9 13" id="KW-0472">Membrane</keyword>
<dbReference type="Proteomes" id="UP001165082">
    <property type="component" value="Unassembled WGS sequence"/>
</dbReference>
<evidence type="ECO:0000256" key="10">
    <source>
        <dbReference type="ARBA" id="ARBA00023201"/>
    </source>
</evidence>
<keyword evidence="10 11" id="KW-0739">Sodium transport</keyword>
<evidence type="ECO:0000256" key="2">
    <source>
        <dbReference type="ARBA" id="ARBA00022448"/>
    </source>
</evidence>
<reference evidence="15" key="1">
    <citation type="submission" date="2022-07" db="EMBL/GenBank/DDBJ databases">
        <title>Genome analysis of Parmales, a sister group of diatoms, reveals the evolutionary specialization of diatoms from phago-mixotrophs to photoautotrophs.</title>
        <authorList>
            <person name="Ban H."/>
            <person name="Sato S."/>
            <person name="Yoshikawa S."/>
            <person name="Kazumasa Y."/>
            <person name="Nakamura Y."/>
            <person name="Ichinomiya M."/>
            <person name="Saitoh K."/>
            <person name="Sato N."/>
            <person name="Blanc-Mathieu R."/>
            <person name="Endo H."/>
            <person name="Kuwata A."/>
            <person name="Ogata H."/>
        </authorList>
    </citation>
    <scope>NUCLEOTIDE SEQUENCE</scope>
</reference>
<keyword evidence="6" id="KW-0333">Golgi apparatus</keyword>
<name>A0A9W7DLT2_9STRA</name>
<sequence length="619" mass="67040">MLLEEQIEGDSSPPSNAAAAKHNVLSTRIKGRLYSALGRYVPEAGLVMLVGIVAGWLMCLITGDARETVTTNTTKTSSTEESTSSESTVQDYLLQFSPTTFFLLLLPPIIFNSGYHMNRSLFYPLLPAISMYAILGTAISSAVIGVGLYKVTQAVDCSGFQPTMSETLAFGALISATDPVSTLAVFQSKRVDPTLFYLVFGESVLNDAVGLVMYETLRKFVGIQHSTSSVGTAIFDFCIIFVCSTLLGLLCGIAASKITKLVKGGEDGVLIECGMFSLVVYLPFLVAEVLSMSGIVTILFTGIMCKCYGAKNLTPESKLVMDDFFRILAHLAETAIFLQLGLSVFGLTSTEPEALNAAFVLITLACCLLARAVNVYPISYFLNRVVYEKSPVNEMLVKPKTQHMLYLSGLRGAVAFACAQTFPDDYGNRGVFVVTTMAVVLVTTFTMGGGTESMLEGLGIETGVDEEGFDGTSIPRPKWGVGGIKSVHEVVYRWTVGERLEVDLQQRQGWEEEEDGVEMEGRTLVLHDGMMERGIVEETPRDGDGSVGRKFFPESAGGAGVRSVMSVGSVGSMGSAMTNRTTNRRQRQHSRRDSSRNIFDFGARKTPTRDSLASRNSEN</sequence>
<feature type="transmembrane region" description="Helical" evidence="13">
    <location>
        <begin position="429"/>
        <end position="448"/>
    </location>
</feature>
<feature type="transmembrane region" description="Helical" evidence="13">
    <location>
        <begin position="354"/>
        <end position="382"/>
    </location>
</feature>
<dbReference type="InterPro" id="IPR018422">
    <property type="entry name" value="Cation/H_exchanger_CPA1"/>
</dbReference>
<keyword evidence="5 13" id="KW-1133">Transmembrane helix</keyword>
<feature type="transmembrane region" description="Helical" evidence="13">
    <location>
        <begin position="40"/>
        <end position="63"/>
    </location>
</feature>
<feature type="transmembrane region" description="Helical" evidence="13">
    <location>
        <begin position="92"/>
        <end position="111"/>
    </location>
</feature>
<evidence type="ECO:0000256" key="8">
    <source>
        <dbReference type="ARBA" id="ARBA00023065"/>
    </source>
</evidence>
<dbReference type="PANTHER" id="PTHR10110">
    <property type="entry name" value="SODIUM/HYDROGEN EXCHANGER"/>
    <property type="match status" value="1"/>
</dbReference>
<dbReference type="OrthoDB" id="196264at2759"/>
<evidence type="ECO:0000256" key="6">
    <source>
        <dbReference type="ARBA" id="ARBA00023034"/>
    </source>
</evidence>
<dbReference type="InterPro" id="IPR006153">
    <property type="entry name" value="Cation/H_exchanger_TM"/>
</dbReference>
<feature type="transmembrane region" description="Helical" evidence="13">
    <location>
        <begin position="195"/>
        <end position="214"/>
    </location>
</feature>
<feature type="transmembrane region" description="Helical" evidence="13">
    <location>
        <begin position="123"/>
        <end position="148"/>
    </location>
</feature>
<evidence type="ECO:0000313" key="16">
    <source>
        <dbReference type="Proteomes" id="UP001165082"/>
    </source>
</evidence>
<dbReference type="GO" id="GO:0015386">
    <property type="term" value="F:potassium:proton antiporter activity"/>
    <property type="evidence" value="ECO:0007669"/>
    <property type="project" value="TreeGrafter"/>
</dbReference>
<dbReference type="GO" id="GO:0051453">
    <property type="term" value="P:regulation of intracellular pH"/>
    <property type="evidence" value="ECO:0007669"/>
    <property type="project" value="TreeGrafter"/>
</dbReference>
<dbReference type="NCBIfam" id="TIGR00840">
    <property type="entry name" value="b_cpa1"/>
    <property type="match status" value="1"/>
</dbReference>
<evidence type="ECO:0000256" key="1">
    <source>
        <dbReference type="ARBA" id="ARBA00004653"/>
    </source>
</evidence>
<proteinExistence type="inferred from homology"/>
<evidence type="ECO:0000256" key="7">
    <source>
        <dbReference type="ARBA" id="ARBA00023053"/>
    </source>
</evidence>
<gene>
    <name evidence="15" type="ORF">TrRE_jg3108</name>
</gene>
<keyword evidence="4 11" id="KW-0812">Transmembrane</keyword>
<feature type="compositionally biased region" description="Polar residues" evidence="12">
    <location>
        <begin position="609"/>
        <end position="619"/>
    </location>
</feature>
<dbReference type="InterPro" id="IPR004709">
    <property type="entry name" value="NaH_exchanger"/>
</dbReference>
<feature type="region of interest" description="Disordered" evidence="12">
    <location>
        <begin position="569"/>
        <end position="619"/>
    </location>
</feature>
<evidence type="ECO:0000256" key="4">
    <source>
        <dbReference type="ARBA" id="ARBA00022692"/>
    </source>
</evidence>
<keyword evidence="2 11" id="KW-0813">Transport</keyword>
<keyword evidence="7" id="KW-0915">Sodium</keyword>
<feature type="compositionally biased region" description="Low complexity" evidence="12">
    <location>
        <begin position="569"/>
        <end position="581"/>
    </location>
</feature>
<dbReference type="GO" id="GO:0005886">
    <property type="term" value="C:plasma membrane"/>
    <property type="evidence" value="ECO:0007669"/>
    <property type="project" value="TreeGrafter"/>
</dbReference>
<dbReference type="Gene3D" id="6.10.140.1330">
    <property type="match status" value="1"/>
</dbReference>
<feature type="transmembrane region" description="Helical" evidence="13">
    <location>
        <begin position="403"/>
        <end position="423"/>
    </location>
</feature>
<feature type="transmembrane region" description="Helical" evidence="13">
    <location>
        <begin position="234"/>
        <end position="255"/>
    </location>
</feature>